<evidence type="ECO:0000313" key="2">
    <source>
        <dbReference type="Proteomes" id="UP000265520"/>
    </source>
</evidence>
<dbReference type="AlphaFoldDB" id="A0A392ULJ5"/>
<proteinExistence type="predicted"/>
<evidence type="ECO:0000313" key="1">
    <source>
        <dbReference type="EMBL" id="MCI73627.1"/>
    </source>
</evidence>
<organism evidence="1 2">
    <name type="scientific">Trifolium medium</name>
    <dbReference type="NCBI Taxonomy" id="97028"/>
    <lineage>
        <taxon>Eukaryota</taxon>
        <taxon>Viridiplantae</taxon>
        <taxon>Streptophyta</taxon>
        <taxon>Embryophyta</taxon>
        <taxon>Tracheophyta</taxon>
        <taxon>Spermatophyta</taxon>
        <taxon>Magnoliopsida</taxon>
        <taxon>eudicotyledons</taxon>
        <taxon>Gunneridae</taxon>
        <taxon>Pentapetalae</taxon>
        <taxon>rosids</taxon>
        <taxon>fabids</taxon>
        <taxon>Fabales</taxon>
        <taxon>Fabaceae</taxon>
        <taxon>Papilionoideae</taxon>
        <taxon>50 kb inversion clade</taxon>
        <taxon>NPAAA clade</taxon>
        <taxon>Hologalegina</taxon>
        <taxon>IRL clade</taxon>
        <taxon>Trifolieae</taxon>
        <taxon>Trifolium</taxon>
    </lineage>
</organism>
<accession>A0A392ULJ5</accession>
<dbReference type="Proteomes" id="UP000265520">
    <property type="component" value="Unassembled WGS sequence"/>
</dbReference>
<sequence length="21" mass="2519">MQNNIKENFEEVIVFVMLLHA</sequence>
<feature type="non-terminal residue" evidence="1">
    <location>
        <position position="21"/>
    </location>
</feature>
<keyword evidence="2" id="KW-1185">Reference proteome</keyword>
<comment type="caution">
    <text evidence="1">The sequence shown here is derived from an EMBL/GenBank/DDBJ whole genome shotgun (WGS) entry which is preliminary data.</text>
</comment>
<reference evidence="1 2" key="1">
    <citation type="journal article" date="2018" name="Front. Plant Sci.">
        <title>Red Clover (Trifolium pratense) and Zigzag Clover (T. medium) - A Picture of Genomic Similarities and Differences.</title>
        <authorList>
            <person name="Dluhosova J."/>
            <person name="Istvanek J."/>
            <person name="Nedelnik J."/>
            <person name="Repkova J."/>
        </authorList>
    </citation>
    <scope>NUCLEOTIDE SEQUENCE [LARGE SCALE GENOMIC DNA]</scope>
    <source>
        <strain evidence="2">cv. 10/8</strain>
        <tissue evidence="1">Leaf</tissue>
    </source>
</reference>
<dbReference type="EMBL" id="LXQA010842789">
    <property type="protein sequence ID" value="MCI73627.1"/>
    <property type="molecule type" value="Genomic_DNA"/>
</dbReference>
<protein>
    <submittedName>
        <fullName evidence="1">Uncharacterized protein</fullName>
    </submittedName>
</protein>
<name>A0A392ULJ5_9FABA</name>